<feature type="domain" description="Threonine synthase N-terminal" evidence="1">
    <location>
        <begin position="2"/>
        <end position="39"/>
    </location>
</feature>
<accession>A0A3C1KQR3</accession>
<dbReference type="PANTHER" id="PTHR42690">
    <property type="entry name" value="THREONINE SYNTHASE FAMILY MEMBER"/>
    <property type="match status" value="1"/>
</dbReference>
<dbReference type="Pfam" id="PF14821">
    <property type="entry name" value="Thr_synth_N"/>
    <property type="match status" value="1"/>
</dbReference>
<gene>
    <name evidence="2" type="ORF">DCP75_13355</name>
</gene>
<dbReference type="Gene3D" id="3.90.1380.10">
    <property type="entry name" value="Threonine synthase, N-terminal domain"/>
    <property type="match status" value="1"/>
</dbReference>
<dbReference type="AlphaFoldDB" id="A0A3C1KQR3"/>
<comment type="caution">
    <text evidence="2">The sequence shown here is derived from an EMBL/GenBank/DDBJ whole genome shotgun (WGS) entry which is preliminary data.</text>
</comment>
<proteinExistence type="predicted"/>
<protein>
    <recommendedName>
        <fullName evidence="1">Threonine synthase N-terminal domain-containing protein</fullName>
    </recommendedName>
</protein>
<dbReference type="InterPro" id="IPR051166">
    <property type="entry name" value="Threonine_Synthase"/>
</dbReference>
<feature type="non-terminal residue" evidence="2">
    <location>
        <position position="40"/>
    </location>
</feature>
<organism evidence="2 3">
    <name type="scientific">Haliea salexigens</name>
    <dbReference type="NCBI Taxonomy" id="287487"/>
    <lineage>
        <taxon>Bacteria</taxon>
        <taxon>Pseudomonadati</taxon>
        <taxon>Pseudomonadota</taxon>
        <taxon>Gammaproteobacteria</taxon>
        <taxon>Cellvibrionales</taxon>
        <taxon>Halieaceae</taxon>
        <taxon>Haliea</taxon>
    </lineage>
</organism>
<dbReference type="PANTHER" id="PTHR42690:SF1">
    <property type="entry name" value="THREONINE SYNTHASE-LIKE 2"/>
    <property type="match status" value="1"/>
</dbReference>
<dbReference type="SUPFAM" id="SSF53686">
    <property type="entry name" value="Tryptophan synthase beta subunit-like PLP-dependent enzymes"/>
    <property type="match status" value="1"/>
</dbReference>
<dbReference type="Proteomes" id="UP000259273">
    <property type="component" value="Unassembled WGS sequence"/>
</dbReference>
<dbReference type="InterPro" id="IPR029144">
    <property type="entry name" value="Thr_synth_N"/>
</dbReference>
<evidence type="ECO:0000259" key="1">
    <source>
        <dbReference type="Pfam" id="PF14821"/>
    </source>
</evidence>
<reference evidence="2 3" key="1">
    <citation type="journal article" date="2018" name="Nat. Biotechnol.">
        <title>A standardized bacterial taxonomy based on genome phylogeny substantially revises the tree of life.</title>
        <authorList>
            <person name="Parks D.H."/>
            <person name="Chuvochina M."/>
            <person name="Waite D.W."/>
            <person name="Rinke C."/>
            <person name="Skarshewski A."/>
            <person name="Chaumeil P.A."/>
            <person name="Hugenholtz P."/>
        </authorList>
    </citation>
    <scope>NUCLEOTIDE SEQUENCE [LARGE SCALE GENOMIC DNA]</scope>
    <source>
        <strain evidence="2">UBA9158</strain>
    </source>
</reference>
<dbReference type="InterPro" id="IPR037158">
    <property type="entry name" value="Thr_synth_N_sf"/>
</dbReference>
<evidence type="ECO:0000313" key="2">
    <source>
        <dbReference type="EMBL" id="HAN28684.1"/>
    </source>
</evidence>
<sequence length="40" mass="4341">MQYISTRGQAPALNFEEVLLTGLASDGGLYVPATLPRFSR</sequence>
<dbReference type="EMBL" id="DMND01000180">
    <property type="protein sequence ID" value="HAN28684.1"/>
    <property type="molecule type" value="Genomic_DNA"/>
</dbReference>
<dbReference type="InterPro" id="IPR036052">
    <property type="entry name" value="TrpB-like_PALP_sf"/>
</dbReference>
<evidence type="ECO:0000313" key="3">
    <source>
        <dbReference type="Proteomes" id="UP000259273"/>
    </source>
</evidence>
<name>A0A3C1KQR3_9GAMM</name>